<dbReference type="Gene3D" id="3.80.10.10">
    <property type="entry name" value="Ribonuclease Inhibitor"/>
    <property type="match status" value="2"/>
</dbReference>
<proteinExistence type="predicted"/>
<dbReference type="GO" id="GO:0005096">
    <property type="term" value="F:GTPase activator activity"/>
    <property type="evidence" value="ECO:0007669"/>
    <property type="project" value="InterPro"/>
</dbReference>
<dbReference type="InterPro" id="IPR001611">
    <property type="entry name" value="Leu-rich_rpt"/>
</dbReference>
<dbReference type="PANTHER" id="PTHR46761">
    <property type="entry name" value="RAN GTPASE-ACTIVATING PROTEIN 1"/>
    <property type="match status" value="1"/>
</dbReference>
<dbReference type="AlphaFoldDB" id="A0A7S0TAB0"/>
<dbReference type="PANTHER" id="PTHR46761:SF2">
    <property type="entry name" value="RAN GTPASE-ACTIVATING PROTEIN 1"/>
    <property type="match status" value="1"/>
</dbReference>
<dbReference type="InterPro" id="IPR032675">
    <property type="entry name" value="LRR_dom_sf"/>
</dbReference>
<sequence>MAITLITSNPKTREVIDGEKATALVASWKEQLQIEVASGNAVLCDKIILEGKSYTPDAATIIAGFLTSTDDFQPSIASGIKIAIIADIIASQMEAPALEVLKTISDAFAESRLEEVDLSDNAMGTKGVVACKTVLSGASVCDTLQRLKLCNNGLSKYTMDEVAVLLTEGEDSCIAKNLTQIHFFNNMSDDAGCESFKNIIAKSEHLQDIRFSGTRAKAKGSVFITSGLKDLAESGKLGTVTRLDLADNSFGDCYEDLAEALKMCLQLEYLDLHDCCLGDDGITAVCDVLLEAKPPLSFLSISGNDIGEDNNYDGAKSVAKLIASINGSIVSFNASENEMRSPGIRSVARAFKSSTVKEIYLNQNEVGTVGANALIKMSSQVPNLEKIQLDYNGFTDEVVEQLQDTFGEKLTEFEDNIEDDYDEEIENPEDLEDDDVDALADALSQVNVA</sequence>
<evidence type="ECO:0000313" key="1">
    <source>
        <dbReference type="EMBL" id="CAD8728030.1"/>
    </source>
</evidence>
<dbReference type="Pfam" id="PF13516">
    <property type="entry name" value="LRR_6"/>
    <property type="match status" value="2"/>
</dbReference>
<evidence type="ECO:0008006" key="2">
    <source>
        <dbReference type="Google" id="ProtNLM"/>
    </source>
</evidence>
<protein>
    <recommendedName>
        <fullName evidence="2">RNI-like protein</fullName>
    </recommendedName>
</protein>
<name>A0A7S0TAB0_9STRA</name>
<reference evidence="1" key="1">
    <citation type="submission" date="2021-01" db="EMBL/GenBank/DDBJ databases">
        <authorList>
            <person name="Corre E."/>
            <person name="Pelletier E."/>
            <person name="Niang G."/>
            <person name="Scheremetjew M."/>
            <person name="Finn R."/>
            <person name="Kale V."/>
            <person name="Holt S."/>
            <person name="Cochrane G."/>
            <person name="Meng A."/>
            <person name="Brown T."/>
            <person name="Cohen L."/>
        </authorList>
    </citation>
    <scope>NUCLEOTIDE SEQUENCE</scope>
    <source>
        <strain evidence="1">B596</strain>
    </source>
</reference>
<dbReference type="InterPro" id="IPR045203">
    <property type="entry name" value="RanGAP1/2"/>
</dbReference>
<organism evidence="1">
    <name type="scientific">Pseudo-nitzschia delicatissima</name>
    <dbReference type="NCBI Taxonomy" id="44447"/>
    <lineage>
        <taxon>Eukaryota</taxon>
        <taxon>Sar</taxon>
        <taxon>Stramenopiles</taxon>
        <taxon>Ochrophyta</taxon>
        <taxon>Bacillariophyta</taxon>
        <taxon>Bacillariophyceae</taxon>
        <taxon>Bacillariophycidae</taxon>
        <taxon>Bacillariales</taxon>
        <taxon>Bacillariaceae</taxon>
        <taxon>Pseudo-nitzschia</taxon>
    </lineage>
</organism>
<dbReference type="EMBL" id="HBFG01000073">
    <property type="protein sequence ID" value="CAD8728030.1"/>
    <property type="molecule type" value="Transcribed_RNA"/>
</dbReference>
<dbReference type="SMART" id="SM00368">
    <property type="entry name" value="LRR_RI"/>
    <property type="match status" value="6"/>
</dbReference>
<accession>A0A7S0TAB0</accession>
<dbReference type="SUPFAM" id="SSF52047">
    <property type="entry name" value="RNI-like"/>
    <property type="match status" value="1"/>
</dbReference>
<gene>
    <name evidence="1" type="ORF">PDEL0327_LOCUS46</name>
</gene>